<organism evidence="3 4">
    <name type="scientific">Kosakonia sacchari</name>
    <dbReference type="NCBI Taxonomy" id="1158459"/>
    <lineage>
        <taxon>Bacteria</taxon>
        <taxon>Pseudomonadati</taxon>
        <taxon>Pseudomonadota</taxon>
        <taxon>Gammaproteobacteria</taxon>
        <taxon>Enterobacterales</taxon>
        <taxon>Enterobacteriaceae</taxon>
        <taxon>Kosakonia</taxon>
    </lineage>
</organism>
<feature type="domain" description="Glycosyltransferase 2-like" evidence="2">
    <location>
        <begin position="15"/>
        <end position="179"/>
    </location>
</feature>
<proteinExistence type="predicted"/>
<dbReference type="Proteomes" id="UP001302368">
    <property type="component" value="Chromosome"/>
</dbReference>
<dbReference type="InterPro" id="IPR029044">
    <property type="entry name" value="Nucleotide-diphossugar_trans"/>
</dbReference>
<reference evidence="3 4" key="1">
    <citation type="submission" date="2023-10" db="EMBL/GenBank/DDBJ databases">
        <title>Genome sequencing of the isolated polysaccharide-producing bacterium Kosakonia sacchari KS2022.</title>
        <authorList>
            <person name="Yi X."/>
        </authorList>
    </citation>
    <scope>NUCLEOTIDE SEQUENCE [LARGE SCALE GENOMIC DNA]</scope>
    <source>
        <strain evidence="3 4">KS2022</strain>
    </source>
</reference>
<gene>
    <name evidence="3" type="ORF">Q8Y70_08115</name>
</gene>
<dbReference type="Pfam" id="PF00535">
    <property type="entry name" value="Glycos_transf_2"/>
    <property type="match status" value="1"/>
</dbReference>
<accession>A0ABZ0MWD0</accession>
<feature type="transmembrane region" description="Helical" evidence="1">
    <location>
        <begin position="247"/>
        <end position="272"/>
    </location>
</feature>
<dbReference type="Gene3D" id="3.90.550.10">
    <property type="entry name" value="Spore Coat Polysaccharide Biosynthesis Protein SpsA, Chain A"/>
    <property type="match status" value="1"/>
</dbReference>
<dbReference type="PANTHER" id="PTHR48090">
    <property type="entry name" value="UNDECAPRENYL-PHOSPHATE 4-DEOXY-4-FORMAMIDO-L-ARABINOSE TRANSFERASE-RELATED"/>
    <property type="match status" value="1"/>
</dbReference>
<evidence type="ECO:0000313" key="3">
    <source>
        <dbReference type="EMBL" id="WOZ79004.1"/>
    </source>
</evidence>
<keyword evidence="1" id="KW-1133">Transmembrane helix</keyword>
<dbReference type="RefSeq" id="WP_305735590.1">
    <property type="nucleotide sequence ID" value="NZ_CP137744.1"/>
</dbReference>
<dbReference type="EMBL" id="CP137744">
    <property type="protein sequence ID" value="WOZ79004.1"/>
    <property type="molecule type" value="Genomic_DNA"/>
</dbReference>
<keyword evidence="1" id="KW-0472">Membrane</keyword>
<dbReference type="SUPFAM" id="SSF53448">
    <property type="entry name" value="Nucleotide-diphospho-sugar transferases"/>
    <property type="match status" value="1"/>
</dbReference>
<evidence type="ECO:0000313" key="4">
    <source>
        <dbReference type="Proteomes" id="UP001302368"/>
    </source>
</evidence>
<dbReference type="InterPro" id="IPR050256">
    <property type="entry name" value="Glycosyltransferase_2"/>
</dbReference>
<keyword evidence="1" id="KW-0812">Transmembrane</keyword>
<protein>
    <submittedName>
        <fullName evidence="3">Glycosyltransferase family 2 protein</fullName>
    </submittedName>
</protein>
<sequence length="342" mass="38589">MNTIDSTMDKFPHLCVIIPAYKVKKQIMWVINNIDSYITRIYIIDDCCPDRSGEFVTAECTDERVVVIQHANNLGVGGAVMSGYKQAIADGMDIAIKIDGDGQMDPRLIPDLIAPIIAGNADYTKGNRFFDLESLSSMPRIRLLGNAVLSFMNKLSSGYWDVFDPTNGFTAIHCEVLKNLPFEKISKRYFFESDMLFRLNILRATVIDVPMDAKYDDEDSNLSIKKVLGEFFYKNFRNTLKRIFYNYYLRGLSIASIELPLGIMMFIFGVLFGADSWFDSYNEGVTASPGTVMLASLPIILGVQLILAFFSYDIRSVPGEAFHVSKLRIKKFNKLIGNNDAR</sequence>
<dbReference type="InterPro" id="IPR001173">
    <property type="entry name" value="Glyco_trans_2-like"/>
</dbReference>
<evidence type="ECO:0000256" key="1">
    <source>
        <dbReference type="SAM" id="Phobius"/>
    </source>
</evidence>
<name>A0ABZ0MWD0_9ENTR</name>
<keyword evidence="4" id="KW-1185">Reference proteome</keyword>
<dbReference type="CDD" id="cd04179">
    <property type="entry name" value="DPM_DPG-synthase_like"/>
    <property type="match status" value="1"/>
</dbReference>
<dbReference type="PANTHER" id="PTHR48090:SF7">
    <property type="entry name" value="RFBJ PROTEIN"/>
    <property type="match status" value="1"/>
</dbReference>
<evidence type="ECO:0000259" key="2">
    <source>
        <dbReference type="Pfam" id="PF00535"/>
    </source>
</evidence>
<feature type="transmembrane region" description="Helical" evidence="1">
    <location>
        <begin position="292"/>
        <end position="312"/>
    </location>
</feature>